<feature type="compositionally biased region" description="Low complexity" evidence="1">
    <location>
        <begin position="303"/>
        <end position="323"/>
    </location>
</feature>
<organism evidence="2">
    <name type="scientific">viral metagenome</name>
    <dbReference type="NCBI Taxonomy" id="1070528"/>
    <lineage>
        <taxon>unclassified sequences</taxon>
        <taxon>metagenomes</taxon>
        <taxon>organismal metagenomes</taxon>
    </lineage>
</organism>
<accession>A0A6M3K7W6</accession>
<protein>
    <submittedName>
        <fullName evidence="2">Uncharacterized protein</fullName>
    </submittedName>
</protein>
<dbReference type="AlphaFoldDB" id="A0A6M3K7W6"/>
<evidence type="ECO:0000313" key="2">
    <source>
        <dbReference type="EMBL" id="QJA77883.1"/>
    </source>
</evidence>
<reference evidence="2" key="1">
    <citation type="submission" date="2020-03" db="EMBL/GenBank/DDBJ databases">
        <title>The deep terrestrial virosphere.</title>
        <authorList>
            <person name="Holmfeldt K."/>
            <person name="Nilsson E."/>
            <person name="Simone D."/>
            <person name="Lopez-Fernandez M."/>
            <person name="Wu X."/>
            <person name="de Brujin I."/>
            <person name="Lundin D."/>
            <person name="Andersson A."/>
            <person name="Bertilsson S."/>
            <person name="Dopson M."/>
        </authorList>
    </citation>
    <scope>NUCLEOTIDE SEQUENCE</scope>
    <source>
        <strain evidence="2">MM415A01194</strain>
    </source>
</reference>
<feature type="region of interest" description="Disordered" evidence="1">
    <location>
        <begin position="303"/>
        <end position="326"/>
    </location>
</feature>
<proteinExistence type="predicted"/>
<evidence type="ECO:0000256" key="1">
    <source>
        <dbReference type="SAM" id="MobiDB-lite"/>
    </source>
</evidence>
<dbReference type="EMBL" id="MT142308">
    <property type="protein sequence ID" value="QJA77883.1"/>
    <property type="molecule type" value="Genomic_DNA"/>
</dbReference>
<name>A0A6M3K7W6_9ZZZZ</name>
<sequence length="555" mass="54538">MMGTPDAVEKGGYNMQTNPDIRTGWEGDNYQPEAPQYQWIPVDKFGWQTMPGSSMMQNIYTGNVVPVGTVTDSSTVGTPYETDRGGGFGGFLGVGDWIGKNITMPAGKALGENMQYIVPALAAAITAGTAGAAMGAGAAGAGIGTGAAGAAGAGGATLAEAAAAGLTIQEMAAAGFTAAEIASVSGAGVTAANVTAALASGTAGAGAGAGIGVGSSIGMGELTAAEMAALQAGAGAGAIAPPVAAGAGAAAPVAGGTATVAPGTLGADLVAKGAGAWTVADKIAAASLGITAATTIAAIAGGGDKPTSATTTTTPTGPGTLPMPGGGSVTAGVKTFEDYINDFYGLAGDKSVKTRTAEDQTALQGYQKALLDKLGGLDTTRLAETKAALLPYQNQLTDIQGQLSGNTGLGKQVAFGYGGKQMASFVPKTNRALADQLLGMGRESSSINTGLVDMGYKSGTDLAGRQFGFESENLPNKAADTYSAKLEALMKYLNPNTGQTSTTTGTVPGVPWYTTALQGLNTGVNLWDKIYNPRSGQTTLSAADIAAIRAASGGG</sequence>
<gene>
    <name evidence="2" type="ORF">MM415A01194_0002</name>
</gene>